<evidence type="ECO:0000313" key="6">
    <source>
        <dbReference type="EMBL" id="KUG18888.1"/>
    </source>
</evidence>
<dbReference type="InterPro" id="IPR017896">
    <property type="entry name" value="4Fe4S_Fe-S-bd"/>
</dbReference>
<dbReference type="InterPro" id="IPR050572">
    <property type="entry name" value="Fe-S_Ferredoxin"/>
</dbReference>
<dbReference type="GO" id="GO:0046872">
    <property type="term" value="F:metal ion binding"/>
    <property type="evidence" value="ECO:0007669"/>
    <property type="project" value="UniProtKB-KW"/>
</dbReference>
<dbReference type="GO" id="GO:0051539">
    <property type="term" value="F:4 iron, 4 sulfur cluster binding"/>
    <property type="evidence" value="ECO:0007669"/>
    <property type="project" value="UniProtKB-KW"/>
</dbReference>
<keyword evidence="4" id="KW-0411">Iron-sulfur</keyword>
<protein>
    <submittedName>
        <fullName evidence="6">Cob--com heterodisulfide reductase subunit a</fullName>
        <ecNumber evidence="6">1.8.98.1</ecNumber>
    </submittedName>
</protein>
<sequence>MSGGETETEAKSRERPDRFPWIIPFSCEGCGDCVEVCPTGSIELVDIGRKVDKAWITCPDTCIGCGKCAQACVVGAVQMTSYVDRAIRRYREKTTPE</sequence>
<keyword evidence="6" id="KW-0560">Oxidoreductase</keyword>
<organism evidence="6">
    <name type="scientific">hydrocarbon metagenome</name>
    <dbReference type="NCBI Taxonomy" id="938273"/>
    <lineage>
        <taxon>unclassified sequences</taxon>
        <taxon>metagenomes</taxon>
        <taxon>ecological metagenomes</taxon>
    </lineage>
</organism>
<gene>
    <name evidence="6" type="ORF">ASZ90_011408</name>
</gene>
<dbReference type="AlphaFoldDB" id="A0A0W8FDE0"/>
<dbReference type="Gene3D" id="3.30.70.20">
    <property type="match status" value="2"/>
</dbReference>
<comment type="caution">
    <text evidence="6">The sequence shown here is derived from an EMBL/GenBank/DDBJ whole genome shotgun (WGS) entry which is preliminary data.</text>
</comment>
<evidence type="ECO:0000256" key="2">
    <source>
        <dbReference type="ARBA" id="ARBA00022723"/>
    </source>
</evidence>
<dbReference type="SUPFAM" id="SSF54862">
    <property type="entry name" value="4Fe-4S ferredoxins"/>
    <property type="match status" value="1"/>
</dbReference>
<dbReference type="EC" id="1.8.98.1" evidence="6"/>
<keyword evidence="3" id="KW-0408">Iron</keyword>
<keyword evidence="1" id="KW-0004">4Fe-4S</keyword>
<dbReference type="EMBL" id="LNQE01001350">
    <property type="protein sequence ID" value="KUG18888.1"/>
    <property type="molecule type" value="Genomic_DNA"/>
</dbReference>
<dbReference type="PANTHER" id="PTHR43687">
    <property type="entry name" value="ADENYLYLSULFATE REDUCTASE, BETA SUBUNIT"/>
    <property type="match status" value="1"/>
</dbReference>
<evidence type="ECO:0000259" key="5">
    <source>
        <dbReference type="PROSITE" id="PS51379"/>
    </source>
</evidence>
<dbReference type="PROSITE" id="PS51379">
    <property type="entry name" value="4FE4S_FER_2"/>
    <property type="match status" value="2"/>
</dbReference>
<evidence type="ECO:0000256" key="4">
    <source>
        <dbReference type="ARBA" id="ARBA00023014"/>
    </source>
</evidence>
<dbReference type="PROSITE" id="PS00198">
    <property type="entry name" value="4FE4S_FER_1"/>
    <property type="match status" value="1"/>
</dbReference>
<keyword evidence="2" id="KW-0479">Metal-binding</keyword>
<dbReference type="GO" id="GO:0051912">
    <property type="term" value="F:CoB--CoM heterodisulfide reductase activity"/>
    <property type="evidence" value="ECO:0007669"/>
    <property type="project" value="UniProtKB-EC"/>
</dbReference>
<dbReference type="PANTHER" id="PTHR43687:SF1">
    <property type="entry name" value="FERREDOXIN III"/>
    <property type="match status" value="1"/>
</dbReference>
<accession>A0A0W8FDE0</accession>
<feature type="domain" description="4Fe-4S ferredoxin-type" evidence="5">
    <location>
        <begin position="18"/>
        <end position="47"/>
    </location>
</feature>
<evidence type="ECO:0000256" key="1">
    <source>
        <dbReference type="ARBA" id="ARBA00022485"/>
    </source>
</evidence>
<proteinExistence type="predicted"/>
<dbReference type="Pfam" id="PF12838">
    <property type="entry name" value="Fer4_7"/>
    <property type="match status" value="1"/>
</dbReference>
<feature type="domain" description="4Fe-4S ferredoxin-type" evidence="5">
    <location>
        <begin position="52"/>
        <end position="82"/>
    </location>
</feature>
<name>A0A0W8FDE0_9ZZZZ</name>
<dbReference type="InterPro" id="IPR017900">
    <property type="entry name" value="4Fe4S_Fe_S_CS"/>
</dbReference>
<reference evidence="6" key="1">
    <citation type="journal article" date="2015" name="Proc. Natl. Acad. Sci. U.S.A.">
        <title>Networks of energetic and metabolic interactions define dynamics in microbial communities.</title>
        <authorList>
            <person name="Embree M."/>
            <person name="Liu J.K."/>
            <person name="Al-Bassam M.M."/>
            <person name="Zengler K."/>
        </authorList>
    </citation>
    <scope>NUCLEOTIDE SEQUENCE</scope>
</reference>
<evidence type="ECO:0000256" key="3">
    <source>
        <dbReference type="ARBA" id="ARBA00023004"/>
    </source>
</evidence>